<dbReference type="RefSeq" id="WP_264751203.1">
    <property type="nucleotide sequence ID" value="NZ_JAPDHW010000013.1"/>
</dbReference>
<dbReference type="Proteomes" id="UP001163731">
    <property type="component" value="Unassembled WGS sequence"/>
</dbReference>
<keyword evidence="1" id="KW-0732">Signal</keyword>
<evidence type="ECO:0000256" key="1">
    <source>
        <dbReference type="SAM" id="SignalP"/>
    </source>
</evidence>
<evidence type="ECO:0000313" key="2">
    <source>
        <dbReference type="EMBL" id="MCW3170037.1"/>
    </source>
</evidence>
<name>A0ABT3I1Z1_9FLAO</name>
<sequence>MKFFYYSLIFFSCFLSAKFNAQAPNDTIANGMAFKLGSKLTLKLVKNTQNSFDYKVIKYSEFSEQFKIFETEKLFDKSPEKETIEVIFGIGYYREGKEDKDYQTVMLSRNNYSFPLQFDAEIKIWNKEEFERTSVTPLNPGTRHTELWPYKIDFLALINFRNYSYQPK</sequence>
<reference evidence="2" key="1">
    <citation type="submission" date="2022-10" db="EMBL/GenBank/DDBJ databases">
        <title>Chryseobacterium babae sp. nov. isolated from the gut of the beetle Oryctes rhinoceros, and Chryseobacterium kimseyorum sp. nov., isolated from a stick insect rearing cage.</title>
        <authorList>
            <person name="Shelomi M."/>
            <person name="Han C.-J."/>
            <person name="Chen W.-M."/>
            <person name="Chen H.-K."/>
            <person name="Liaw S.-J."/>
            <person name="Muhle E."/>
            <person name="Clermont D."/>
        </authorList>
    </citation>
    <scope>NUCLEOTIDE SEQUENCE</scope>
    <source>
        <strain evidence="2">09-1422</strain>
    </source>
</reference>
<evidence type="ECO:0000313" key="3">
    <source>
        <dbReference type="Proteomes" id="UP001163731"/>
    </source>
</evidence>
<proteinExistence type="predicted"/>
<organism evidence="2 3">
    <name type="scientific">Chryseobacterium kimseyorum</name>
    <dbReference type="NCBI Taxonomy" id="2984028"/>
    <lineage>
        <taxon>Bacteria</taxon>
        <taxon>Pseudomonadati</taxon>
        <taxon>Bacteroidota</taxon>
        <taxon>Flavobacteriia</taxon>
        <taxon>Flavobacteriales</taxon>
        <taxon>Weeksellaceae</taxon>
        <taxon>Chryseobacterium group</taxon>
        <taxon>Chryseobacterium</taxon>
    </lineage>
</organism>
<feature type="signal peptide" evidence="1">
    <location>
        <begin position="1"/>
        <end position="23"/>
    </location>
</feature>
<gene>
    <name evidence="2" type="ORF">OMO38_16045</name>
</gene>
<feature type="chain" id="PRO_5046547116" evidence="1">
    <location>
        <begin position="24"/>
        <end position="168"/>
    </location>
</feature>
<comment type="caution">
    <text evidence="2">The sequence shown here is derived from an EMBL/GenBank/DDBJ whole genome shotgun (WGS) entry which is preliminary data.</text>
</comment>
<dbReference type="EMBL" id="JAPDHW010000013">
    <property type="protein sequence ID" value="MCW3170037.1"/>
    <property type="molecule type" value="Genomic_DNA"/>
</dbReference>
<protein>
    <submittedName>
        <fullName evidence="2">Uncharacterized protein</fullName>
    </submittedName>
</protein>
<keyword evidence="3" id="KW-1185">Reference proteome</keyword>
<accession>A0ABT3I1Z1</accession>